<evidence type="ECO:0000256" key="4">
    <source>
        <dbReference type="ARBA" id="ARBA00023125"/>
    </source>
</evidence>
<evidence type="ECO:0000256" key="6">
    <source>
        <dbReference type="PROSITE-ProRule" id="PRU00169"/>
    </source>
</evidence>
<evidence type="ECO:0000313" key="14">
    <source>
        <dbReference type="Proteomes" id="UP001601058"/>
    </source>
</evidence>
<dbReference type="SUPFAM" id="SSF52172">
    <property type="entry name" value="CheY-like"/>
    <property type="match status" value="1"/>
</dbReference>
<dbReference type="InterPro" id="IPR000792">
    <property type="entry name" value="Tscrpt_reg_LuxR_C"/>
</dbReference>
<dbReference type="CDD" id="cd00130">
    <property type="entry name" value="PAS"/>
    <property type="match status" value="1"/>
</dbReference>
<dbReference type="Pfam" id="PF00563">
    <property type="entry name" value="EAL"/>
    <property type="match status" value="1"/>
</dbReference>
<organism evidence="13 14">
    <name type="scientific">Cytobacillus mangrovibacter</name>
    <dbReference type="NCBI Taxonomy" id="3299024"/>
    <lineage>
        <taxon>Bacteria</taxon>
        <taxon>Bacillati</taxon>
        <taxon>Bacillota</taxon>
        <taxon>Bacilli</taxon>
        <taxon>Bacillales</taxon>
        <taxon>Bacillaceae</taxon>
        <taxon>Cytobacillus</taxon>
    </lineage>
</organism>
<evidence type="ECO:0000259" key="11">
    <source>
        <dbReference type="PROSITE" id="PS50883"/>
    </source>
</evidence>
<dbReference type="SUPFAM" id="SSF55785">
    <property type="entry name" value="PYP-like sensor domain (PAS domain)"/>
    <property type="match status" value="1"/>
</dbReference>
<dbReference type="NCBIfam" id="TIGR00229">
    <property type="entry name" value="sensory_box"/>
    <property type="match status" value="1"/>
</dbReference>
<evidence type="ECO:0000259" key="9">
    <source>
        <dbReference type="PROSITE" id="PS50110"/>
    </source>
</evidence>
<dbReference type="InterPro" id="IPR001633">
    <property type="entry name" value="EAL_dom"/>
</dbReference>
<dbReference type="SMART" id="SM00052">
    <property type="entry name" value="EAL"/>
    <property type="match status" value="1"/>
</dbReference>
<evidence type="ECO:0000256" key="3">
    <source>
        <dbReference type="ARBA" id="ARBA00023015"/>
    </source>
</evidence>
<accession>A0ABW6K2Z3</accession>
<dbReference type="InterPro" id="IPR035965">
    <property type="entry name" value="PAS-like_dom_sf"/>
</dbReference>
<dbReference type="CDD" id="cd06170">
    <property type="entry name" value="LuxR_C_like"/>
    <property type="match status" value="1"/>
</dbReference>
<dbReference type="SMART" id="SM00091">
    <property type="entry name" value="PAS"/>
    <property type="match status" value="1"/>
</dbReference>
<feature type="domain" description="Response regulatory" evidence="9">
    <location>
        <begin position="8"/>
        <end position="125"/>
    </location>
</feature>
<dbReference type="InterPro" id="IPR011006">
    <property type="entry name" value="CheY-like_superfamily"/>
</dbReference>
<feature type="modified residue" description="4-aspartylphosphate" evidence="6">
    <location>
        <position position="57"/>
    </location>
</feature>
<dbReference type="InterPro" id="IPR000160">
    <property type="entry name" value="GGDEF_dom"/>
</dbReference>
<dbReference type="SUPFAM" id="SSF141868">
    <property type="entry name" value="EAL domain-like"/>
    <property type="match status" value="1"/>
</dbReference>
<dbReference type="CDD" id="cd01949">
    <property type="entry name" value="GGDEF"/>
    <property type="match status" value="1"/>
</dbReference>
<dbReference type="PROSITE" id="PS50110">
    <property type="entry name" value="RESPONSE_REGULATORY"/>
    <property type="match status" value="1"/>
</dbReference>
<dbReference type="InterPro" id="IPR043128">
    <property type="entry name" value="Rev_trsase/Diguanyl_cyclase"/>
</dbReference>
<comment type="caution">
    <text evidence="13">The sequence shown here is derived from an EMBL/GenBank/DDBJ whole genome shotgun (WGS) entry which is preliminary data.</text>
</comment>
<dbReference type="Pfam" id="PF00196">
    <property type="entry name" value="GerE"/>
    <property type="match status" value="1"/>
</dbReference>
<dbReference type="SMART" id="SM00267">
    <property type="entry name" value="GGDEF"/>
    <property type="match status" value="1"/>
</dbReference>
<dbReference type="SUPFAM" id="SSF55073">
    <property type="entry name" value="Nucleotide cyclase"/>
    <property type="match status" value="1"/>
</dbReference>
<evidence type="ECO:0000259" key="12">
    <source>
        <dbReference type="PROSITE" id="PS50887"/>
    </source>
</evidence>
<feature type="domain" description="HTH luxR-type" evidence="8">
    <location>
        <begin position="761"/>
        <end position="826"/>
    </location>
</feature>
<evidence type="ECO:0000259" key="10">
    <source>
        <dbReference type="PROSITE" id="PS50112"/>
    </source>
</evidence>
<dbReference type="InterPro" id="IPR000014">
    <property type="entry name" value="PAS"/>
</dbReference>
<keyword evidence="5" id="KW-0804">Transcription</keyword>
<dbReference type="Gene3D" id="3.40.50.2300">
    <property type="match status" value="1"/>
</dbReference>
<keyword evidence="14" id="KW-1185">Reference proteome</keyword>
<dbReference type="PROSITE" id="PS50112">
    <property type="entry name" value="PAS"/>
    <property type="match status" value="1"/>
</dbReference>
<dbReference type="PROSITE" id="PS50883">
    <property type="entry name" value="EAL"/>
    <property type="match status" value="1"/>
</dbReference>
<feature type="coiled-coil region" evidence="7">
    <location>
        <begin position="131"/>
        <end position="168"/>
    </location>
</feature>
<protein>
    <submittedName>
        <fullName evidence="13">EAL domain-containing protein</fullName>
    </submittedName>
</protein>
<name>A0ABW6K2Z3_9BACI</name>
<dbReference type="SMART" id="SM00421">
    <property type="entry name" value="HTH_LUXR"/>
    <property type="match status" value="1"/>
</dbReference>
<dbReference type="SMART" id="SM00448">
    <property type="entry name" value="REC"/>
    <property type="match status" value="1"/>
</dbReference>
<dbReference type="SUPFAM" id="SSF46894">
    <property type="entry name" value="C-terminal effector domain of the bipartite response regulators"/>
    <property type="match status" value="1"/>
</dbReference>
<evidence type="ECO:0000256" key="2">
    <source>
        <dbReference type="ARBA" id="ARBA00023012"/>
    </source>
</evidence>
<dbReference type="PROSITE" id="PS50887">
    <property type="entry name" value="GGDEF"/>
    <property type="match status" value="1"/>
</dbReference>
<keyword evidence="4" id="KW-0238">DNA-binding</keyword>
<dbReference type="EMBL" id="JBIACJ010000016">
    <property type="protein sequence ID" value="MFE8698547.1"/>
    <property type="molecule type" value="Genomic_DNA"/>
</dbReference>
<dbReference type="PANTHER" id="PTHR44757:SF2">
    <property type="entry name" value="BIOFILM ARCHITECTURE MAINTENANCE PROTEIN MBAA"/>
    <property type="match status" value="1"/>
</dbReference>
<evidence type="ECO:0000259" key="8">
    <source>
        <dbReference type="PROSITE" id="PS50043"/>
    </source>
</evidence>
<evidence type="ECO:0000256" key="7">
    <source>
        <dbReference type="SAM" id="Coils"/>
    </source>
</evidence>
<sequence>MKSNEKINLLLVDDRPENLLTLEAIIEREEYNLIKAFSGEEALKHLLKYDFAAILLDVQMPGIDGFGTAKIIKAREKTKNIPILFITANNLDSEHIFTGYSIGAIDYILKPFDPVILKAKVEGFVQLYKMKQLLIQQAEDLTEKKRELEKANSELSNMTAQLRISEELANVINETSIDSMIIVNQDGVILKVNPAAEKMFKKDKAAILGENITTLFTGVDTEEYINSVLSAVNHLNNFIGYEKLDEVILTLKDGTAFPAEVQIGKRWVHNRCFIACTIRDITNQKQYQEKITYMAYHDGLTELPNRRFFNDQLILKINHARQTNQTLTVMYLDMDRFKYINDSLGHIIGDKVLQEIAKRIKDSVQTLGLVARVGGDEFNILLPNTDREHALEIAGKILEVFKAPFYIDSYELFITVCIGISIFPYDGGDEQMLMKSADAALYRAKEQGKNQYRVYHSGMDIQSYRSFMLQNDLRKAIEREEFTLVFQPRVDIDQGTIKSAEALIRWEHLSWGTLSPSEFIPLAEETGQIVKIGEWVLRNALQQSSAWQKKGLPPIRVAVNFSAQQFLQKDLYETINGILIETNFNPELLEIEITESILMGNQTTITKTLNQLRKLGVHISIDDFGTGYSSLNYLRRFPVDTIKIDRSFIKDISTLPKNNMLISTIISLADSLNMSVVAEGVETIEQLNILRKYNCKVIQGYLFSPPLSPLDFESFLQKSEEKLKFYTDNQSASIESKNTLENNETSVIDYNKEVLSAALNHIQTVYSLSTREMDVFELIVKGLTNKEISDKLYISEHTVKNHITRIFQKLTVNDRLQAMAKVYQTCIEQGKNITFTK</sequence>
<keyword evidence="2" id="KW-0902">Two-component regulatory system</keyword>
<keyword evidence="6" id="KW-0597">Phosphoprotein</keyword>
<evidence type="ECO:0000256" key="1">
    <source>
        <dbReference type="ARBA" id="ARBA00004496"/>
    </source>
</evidence>
<dbReference type="PROSITE" id="PS00622">
    <property type="entry name" value="HTH_LUXR_1"/>
    <property type="match status" value="1"/>
</dbReference>
<evidence type="ECO:0000313" key="13">
    <source>
        <dbReference type="EMBL" id="MFE8698547.1"/>
    </source>
</evidence>
<dbReference type="Proteomes" id="UP001601058">
    <property type="component" value="Unassembled WGS sequence"/>
</dbReference>
<feature type="domain" description="EAL" evidence="11">
    <location>
        <begin position="466"/>
        <end position="720"/>
    </location>
</feature>
<dbReference type="PRINTS" id="PR00038">
    <property type="entry name" value="HTHLUXR"/>
</dbReference>
<reference evidence="13 14" key="1">
    <citation type="submission" date="2024-08" db="EMBL/GenBank/DDBJ databases">
        <title>Two novel Cytobacillus novel species.</title>
        <authorList>
            <person name="Liu G."/>
        </authorList>
    </citation>
    <scope>NUCLEOTIDE SEQUENCE [LARGE SCALE GENOMIC DNA]</scope>
    <source>
        <strain evidence="13 14">FJAT-53684</strain>
    </source>
</reference>
<comment type="subcellular location">
    <subcellularLocation>
        <location evidence="1">Cytoplasm</location>
    </subcellularLocation>
</comment>
<feature type="domain" description="GGDEF" evidence="12">
    <location>
        <begin position="325"/>
        <end position="457"/>
    </location>
</feature>
<gene>
    <name evidence="13" type="ORF">ACFYKT_19815</name>
</gene>
<dbReference type="Pfam" id="PF00072">
    <property type="entry name" value="Response_reg"/>
    <property type="match status" value="1"/>
</dbReference>
<keyword evidence="3" id="KW-0805">Transcription regulation</keyword>
<dbReference type="PROSITE" id="PS50043">
    <property type="entry name" value="HTH_LUXR_2"/>
    <property type="match status" value="1"/>
</dbReference>
<dbReference type="InterPro" id="IPR052155">
    <property type="entry name" value="Biofilm_reg_signaling"/>
</dbReference>
<feature type="domain" description="PAS" evidence="10">
    <location>
        <begin position="164"/>
        <end position="235"/>
    </location>
</feature>
<dbReference type="InterPro" id="IPR016032">
    <property type="entry name" value="Sig_transdc_resp-reg_C-effctor"/>
</dbReference>
<dbReference type="Gene3D" id="3.30.70.270">
    <property type="match status" value="1"/>
</dbReference>
<dbReference type="Gene3D" id="3.30.450.20">
    <property type="entry name" value="PAS domain"/>
    <property type="match status" value="1"/>
</dbReference>
<dbReference type="Pfam" id="PF13426">
    <property type="entry name" value="PAS_9"/>
    <property type="match status" value="1"/>
</dbReference>
<evidence type="ECO:0000256" key="5">
    <source>
        <dbReference type="ARBA" id="ARBA00023163"/>
    </source>
</evidence>
<dbReference type="CDD" id="cd01948">
    <property type="entry name" value="EAL"/>
    <property type="match status" value="1"/>
</dbReference>
<dbReference type="InterPro" id="IPR035919">
    <property type="entry name" value="EAL_sf"/>
</dbReference>
<dbReference type="InterPro" id="IPR001789">
    <property type="entry name" value="Sig_transdc_resp-reg_receiver"/>
</dbReference>
<dbReference type="Pfam" id="PF00990">
    <property type="entry name" value="GGDEF"/>
    <property type="match status" value="1"/>
</dbReference>
<keyword evidence="7" id="KW-0175">Coiled coil</keyword>
<dbReference type="RefSeq" id="WP_389223103.1">
    <property type="nucleotide sequence ID" value="NZ_JBIACJ010000016.1"/>
</dbReference>
<dbReference type="Gene3D" id="1.10.10.10">
    <property type="entry name" value="Winged helix-like DNA-binding domain superfamily/Winged helix DNA-binding domain"/>
    <property type="match status" value="1"/>
</dbReference>
<dbReference type="InterPro" id="IPR036388">
    <property type="entry name" value="WH-like_DNA-bd_sf"/>
</dbReference>
<dbReference type="Gene3D" id="3.20.20.450">
    <property type="entry name" value="EAL domain"/>
    <property type="match status" value="1"/>
</dbReference>
<dbReference type="PANTHER" id="PTHR44757">
    <property type="entry name" value="DIGUANYLATE CYCLASE DGCP"/>
    <property type="match status" value="1"/>
</dbReference>
<proteinExistence type="predicted"/>
<dbReference type="InterPro" id="IPR029787">
    <property type="entry name" value="Nucleotide_cyclase"/>
</dbReference>
<dbReference type="NCBIfam" id="TIGR00254">
    <property type="entry name" value="GGDEF"/>
    <property type="match status" value="1"/>
</dbReference>